<dbReference type="Proteomes" id="UP000186303">
    <property type="component" value="Chromosome 1"/>
</dbReference>
<dbReference type="GO" id="GO:0004048">
    <property type="term" value="F:anthranilate phosphoribosyltransferase activity"/>
    <property type="evidence" value="ECO:0007669"/>
    <property type="project" value="InterPro"/>
</dbReference>
<dbReference type="PANTHER" id="PTHR43285:SF2">
    <property type="entry name" value="ANTHRANILATE PHOSPHORIBOSYLTRANSFERASE"/>
    <property type="match status" value="1"/>
</dbReference>
<dbReference type="KEGG" id="msym:MSY001_0721"/>
<dbReference type="GO" id="GO:0005829">
    <property type="term" value="C:cytosol"/>
    <property type="evidence" value="ECO:0007669"/>
    <property type="project" value="TreeGrafter"/>
</dbReference>
<dbReference type="PANTHER" id="PTHR43285">
    <property type="entry name" value="ANTHRANILATE PHOSPHORIBOSYLTRANSFERASE"/>
    <property type="match status" value="1"/>
</dbReference>
<dbReference type="InterPro" id="IPR005940">
    <property type="entry name" value="Anthranilate_Pribosyl_Tfrase"/>
</dbReference>
<dbReference type="NCBIfam" id="TIGR01245">
    <property type="entry name" value="trpD"/>
    <property type="match status" value="1"/>
</dbReference>
<dbReference type="SUPFAM" id="SSF52418">
    <property type="entry name" value="Nucleoside phosphorylase/phosphoribosyltransferase catalytic domain"/>
    <property type="match status" value="1"/>
</dbReference>
<proteinExistence type="predicted"/>
<accession>M5E7I1</accession>
<dbReference type="Pfam" id="PF00591">
    <property type="entry name" value="Glycos_transf_3"/>
    <property type="match status" value="1"/>
</dbReference>
<organism evidence="2 3">
    <name type="scientific">Malassezia sympodialis (strain ATCC 42132)</name>
    <name type="common">Atopic eczema-associated yeast</name>
    <dbReference type="NCBI Taxonomy" id="1230383"/>
    <lineage>
        <taxon>Eukaryota</taxon>
        <taxon>Fungi</taxon>
        <taxon>Dikarya</taxon>
        <taxon>Basidiomycota</taxon>
        <taxon>Ustilaginomycotina</taxon>
        <taxon>Malasseziomycetes</taxon>
        <taxon>Malasseziales</taxon>
        <taxon>Malasseziaceae</taxon>
        <taxon>Malassezia</taxon>
    </lineage>
</organism>
<dbReference type="VEuPathDB" id="FungiDB:MSYG_0727"/>
<keyword evidence="3" id="KW-1185">Reference proteome</keyword>
<reference evidence="3" key="1">
    <citation type="journal article" date="2017" name="Nucleic Acids Res.">
        <title>Proteogenomics produces comprehensive and highly accurate protein-coding gene annotation in a complete genome assembly of Malassezia sympodialis.</title>
        <authorList>
            <person name="Zhu Y."/>
            <person name="Engstroem P.G."/>
            <person name="Tellgren-Roth C."/>
            <person name="Baudo C.D."/>
            <person name="Kennell J.C."/>
            <person name="Sun S."/>
            <person name="Billmyre R.B."/>
            <person name="Schroeder M.S."/>
            <person name="Andersson A."/>
            <person name="Holm T."/>
            <person name="Sigurgeirsson B."/>
            <person name="Wu G."/>
            <person name="Sankaranarayanan S.R."/>
            <person name="Siddharthan R."/>
            <person name="Sanyal K."/>
            <person name="Lundeberg J."/>
            <person name="Nystedt B."/>
            <person name="Boekhout T."/>
            <person name="Dawson T.L. Jr."/>
            <person name="Heitman J."/>
            <person name="Scheynius A."/>
            <person name="Lehtioe J."/>
        </authorList>
    </citation>
    <scope>NUCLEOTIDE SEQUENCE [LARGE SCALE GENOMIC DNA]</scope>
    <source>
        <strain evidence="3">ATCC 42132</strain>
    </source>
</reference>
<dbReference type="EMBL" id="LT671821">
    <property type="protein sequence ID" value="SHO76389.1"/>
    <property type="molecule type" value="Genomic_DNA"/>
</dbReference>
<dbReference type="STRING" id="1230383.M5E7I1"/>
<dbReference type="Gene3D" id="3.40.1030.10">
    <property type="entry name" value="Nucleoside phosphorylase/phosphoribosyltransferase catalytic domain"/>
    <property type="match status" value="1"/>
</dbReference>
<feature type="domain" description="Glycosyl transferase family 3" evidence="1">
    <location>
        <begin position="112"/>
        <end position="318"/>
    </location>
</feature>
<gene>
    <name evidence="2" type="ORF">MSYG_0727</name>
</gene>
<dbReference type="HOGENOM" id="CLU_034315_2_1_1"/>
<dbReference type="RefSeq" id="XP_018739337.1">
    <property type="nucleotide sequence ID" value="XM_018885800.1"/>
</dbReference>
<protein>
    <submittedName>
        <fullName evidence="2">Similar to S.cerevisiae protein TRP4 (Anthranilate phosphoribosyl transferase)</fullName>
    </submittedName>
</protein>
<dbReference type="GO" id="GO:0000162">
    <property type="term" value="P:L-tryptophan biosynthetic process"/>
    <property type="evidence" value="ECO:0007669"/>
    <property type="project" value="InterPro"/>
</dbReference>
<keyword evidence="2" id="KW-0808">Transferase</keyword>
<dbReference type="InterPro" id="IPR035902">
    <property type="entry name" value="Nuc_phospho_transferase"/>
</dbReference>
<evidence type="ECO:0000313" key="3">
    <source>
        <dbReference type="Proteomes" id="UP000186303"/>
    </source>
</evidence>
<dbReference type="InterPro" id="IPR000312">
    <property type="entry name" value="Glycosyl_Trfase_fam3"/>
</dbReference>
<name>M5E7I1_MALS4</name>
<sequence>MPHSLATFKPLVSQLVQSLAVPPPPSGKMRPPAAPLTQSQLEALLLHLTDVEFTSDAAHYAQIGAALTALRMSGLDREPSTLVFMRDHFLAQVAPIAIPELPASPHTDYRGWVDMVGTGGDGQDSFNVSTTASFVAAGVDGMHVCKHGGKASSSSSGSAELLFSLGLPLLDVPATQAATLLGQSSCTFFLAPLFHRAMMPLAPIRSALGFPTLFNILGPLMNPARPQRGVYGVHSSGLGPLYAETLKRTGMEHFWVVCGQEGLDEVSPAGPTDVWEVRDGAIEHRIVRPEDFGLPPHPLDEVRSGTAAQNAAVVLELFTLGHEPAPGRLIEARRVSAAPPGSQLEEIPAGTNLRALWDYTLLQAAALLYVAGQGGGDPRACTALARQSLVTGRALHALDHLRTLMHQLRSSTTCP</sequence>
<dbReference type="OMA" id="VCKHGAK"/>
<evidence type="ECO:0000313" key="2">
    <source>
        <dbReference type="EMBL" id="SHO76389.1"/>
    </source>
</evidence>
<dbReference type="OrthoDB" id="427800at2759"/>
<dbReference type="AlphaFoldDB" id="M5E7I1"/>
<evidence type="ECO:0000259" key="1">
    <source>
        <dbReference type="Pfam" id="PF00591"/>
    </source>
</evidence>